<name>A0A1M7BGJ7_9RHOB</name>
<dbReference type="InterPro" id="IPR023214">
    <property type="entry name" value="HAD_sf"/>
</dbReference>
<dbReference type="InterPro" id="IPR023198">
    <property type="entry name" value="PGP-like_dom2"/>
</dbReference>
<dbReference type="SFLD" id="SFLDG01129">
    <property type="entry name" value="C1.5:_HAD__Beta-PGM__Phosphata"/>
    <property type="match status" value="1"/>
</dbReference>
<dbReference type="EC" id="3.1.3.18" evidence="4"/>
<dbReference type="Proteomes" id="UP000184191">
    <property type="component" value="Unassembled WGS sequence"/>
</dbReference>
<evidence type="ECO:0000256" key="4">
    <source>
        <dbReference type="ARBA" id="ARBA00013078"/>
    </source>
</evidence>
<dbReference type="SFLD" id="SFLDS00003">
    <property type="entry name" value="Haloacid_Dehalogenase"/>
    <property type="match status" value="1"/>
</dbReference>
<dbReference type="InterPro" id="IPR006439">
    <property type="entry name" value="HAD-SF_hydro_IA"/>
</dbReference>
<dbReference type="STRING" id="1054996.SAMN05444414_11828"/>
<protein>
    <recommendedName>
        <fullName evidence="4">phosphoglycolate phosphatase</fullName>
        <ecNumber evidence="4">3.1.3.18</ecNumber>
    </recommendedName>
</protein>
<dbReference type="Pfam" id="PF00702">
    <property type="entry name" value="Hydrolase"/>
    <property type="match status" value="1"/>
</dbReference>
<dbReference type="SUPFAM" id="SSF56784">
    <property type="entry name" value="HAD-like"/>
    <property type="match status" value="1"/>
</dbReference>
<comment type="catalytic activity">
    <reaction evidence="1">
        <text>2-phosphoglycolate + H2O = glycolate + phosphate</text>
        <dbReference type="Rhea" id="RHEA:14369"/>
        <dbReference type="ChEBI" id="CHEBI:15377"/>
        <dbReference type="ChEBI" id="CHEBI:29805"/>
        <dbReference type="ChEBI" id="CHEBI:43474"/>
        <dbReference type="ChEBI" id="CHEBI:58033"/>
        <dbReference type="EC" id="3.1.3.18"/>
    </reaction>
</comment>
<dbReference type="RefSeq" id="WP_073199169.1">
    <property type="nucleotide sequence ID" value="NZ_FRBN01000018.1"/>
</dbReference>
<dbReference type="CDD" id="cd01427">
    <property type="entry name" value="HAD_like"/>
    <property type="match status" value="1"/>
</dbReference>
<dbReference type="GO" id="GO:0008967">
    <property type="term" value="F:phosphoglycolate phosphatase activity"/>
    <property type="evidence" value="ECO:0007669"/>
    <property type="project" value="UniProtKB-EC"/>
</dbReference>
<dbReference type="NCBIfam" id="TIGR01549">
    <property type="entry name" value="HAD-SF-IA-v1"/>
    <property type="match status" value="1"/>
</dbReference>
<dbReference type="PANTHER" id="PTHR43434:SF1">
    <property type="entry name" value="PHOSPHOGLYCOLATE PHOSPHATASE"/>
    <property type="match status" value="1"/>
</dbReference>
<comment type="pathway">
    <text evidence="2">Organic acid metabolism; glycolate biosynthesis; glycolate from 2-phosphoglycolate: step 1/1.</text>
</comment>
<proteinExistence type="inferred from homology"/>
<evidence type="ECO:0000313" key="5">
    <source>
        <dbReference type="EMBL" id="SHL54077.1"/>
    </source>
</evidence>
<dbReference type="GO" id="GO:0006281">
    <property type="term" value="P:DNA repair"/>
    <property type="evidence" value="ECO:0007669"/>
    <property type="project" value="TreeGrafter"/>
</dbReference>
<evidence type="ECO:0000256" key="3">
    <source>
        <dbReference type="ARBA" id="ARBA00006171"/>
    </source>
</evidence>
<accession>A0A1M7BGJ7</accession>
<comment type="similarity">
    <text evidence="3">Belongs to the HAD-like hydrolase superfamily. CbbY/CbbZ/Gph/YieH family.</text>
</comment>
<dbReference type="Gene3D" id="3.40.50.1000">
    <property type="entry name" value="HAD superfamily/HAD-like"/>
    <property type="match status" value="1"/>
</dbReference>
<dbReference type="Gene3D" id="1.10.150.240">
    <property type="entry name" value="Putative phosphatase, domain 2"/>
    <property type="match status" value="1"/>
</dbReference>
<dbReference type="InterPro" id="IPR036412">
    <property type="entry name" value="HAD-like_sf"/>
</dbReference>
<evidence type="ECO:0000256" key="1">
    <source>
        <dbReference type="ARBA" id="ARBA00000830"/>
    </source>
</evidence>
<dbReference type="InterPro" id="IPR050155">
    <property type="entry name" value="HAD-like_hydrolase_sf"/>
</dbReference>
<dbReference type="AlphaFoldDB" id="A0A1M7BGJ7"/>
<dbReference type="PANTHER" id="PTHR43434">
    <property type="entry name" value="PHOSPHOGLYCOLATE PHOSPHATASE"/>
    <property type="match status" value="1"/>
</dbReference>
<dbReference type="OrthoDB" id="9797743at2"/>
<dbReference type="EMBL" id="FRBN01000018">
    <property type="protein sequence ID" value="SHL54077.1"/>
    <property type="molecule type" value="Genomic_DNA"/>
</dbReference>
<sequence length="236" mass="24715">MSATASTRRVDGILFDKDGTLFDFHATWSVWAHSVILDLAEGDAPLMQRIADAADYDLALRRFRPTSPIIAGTNREAAECLARAVLRRTVDEIETYLMQSAALAPLAPAVPLAPFLEGLALTGLRLGVMTNDTEHGARAHLGAAGVAGHFHFIAGFDSGHGAKPSPAPLLAFAHAMALDPARIAMVGDSTHDLMAGRAAGMQTIGVLTGPAQEADLAPLADVVFPDIGHIPGWLGA</sequence>
<reference evidence="6" key="1">
    <citation type="submission" date="2016-11" db="EMBL/GenBank/DDBJ databases">
        <authorList>
            <person name="Varghese N."/>
            <person name="Submissions S."/>
        </authorList>
    </citation>
    <scope>NUCLEOTIDE SEQUENCE [LARGE SCALE GENOMIC DNA]</scope>
    <source>
        <strain evidence="6">DSM 29327</strain>
    </source>
</reference>
<organism evidence="5 6">
    <name type="scientific">Roseovarius marisflavi</name>
    <dbReference type="NCBI Taxonomy" id="1054996"/>
    <lineage>
        <taxon>Bacteria</taxon>
        <taxon>Pseudomonadati</taxon>
        <taxon>Pseudomonadota</taxon>
        <taxon>Alphaproteobacteria</taxon>
        <taxon>Rhodobacterales</taxon>
        <taxon>Roseobacteraceae</taxon>
        <taxon>Roseovarius</taxon>
    </lineage>
</organism>
<evidence type="ECO:0000256" key="2">
    <source>
        <dbReference type="ARBA" id="ARBA00004818"/>
    </source>
</evidence>
<gene>
    <name evidence="5" type="ORF">SAMN05444414_11828</name>
</gene>
<keyword evidence="6" id="KW-1185">Reference proteome</keyword>
<evidence type="ECO:0000313" key="6">
    <source>
        <dbReference type="Proteomes" id="UP000184191"/>
    </source>
</evidence>